<keyword evidence="2 4" id="KW-0238">DNA-binding</keyword>
<dbReference type="SUPFAM" id="SSF48498">
    <property type="entry name" value="Tetracyclin repressor-like, C-terminal domain"/>
    <property type="match status" value="1"/>
</dbReference>
<accession>A0A3A8PVE9</accession>
<dbReference type="RefSeq" id="WP_120643893.1">
    <property type="nucleotide sequence ID" value="NZ_RAWB01000124.1"/>
</dbReference>
<keyword evidence="7" id="KW-1185">Reference proteome</keyword>
<dbReference type="EMBL" id="RAWB01000124">
    <property type="protein sequence ID" value="RKH59948.1"/>
    <property type="molecule type" value="Genomic_DNA"/>
</dbReference>
<dbReference type="AlphaFoldDB" id="A0A3A8PVE9"/>
<dbReference type="SUPFAM" id="SSF46689">
    <property type="entry name" value="Homeodomain-like"/>
    <property type="match status" value="1"/>
</dbReference>
<dbReference type="Gene3D" id="1.10.357.10">
    <property type="entry name" value="Tetracycline Repressor, domain 2"/>
    <property type="match status" value="1"/>
</dbReference>
<feature type="domain" description="HTH tetR-type" evidence="5">
    <location>
        <begin position="13"/>
        <end position="73"/>
    </location>
</feature>
<dbReference type="InterPro" id="IPR023772">
    <property type="entry name" value="DNA-bd_HTH_TetR-type_CS"/>
</dbReference>
<reference evidence="7" key="1">
    <citation type="submission" date="2018-09" db="EMBL/GenBank/DDBJ databases">
        <authorList>
            <person name="Livingstone P.G."/>
            <person name="Whitworth D.E."/>
        </authorList>
    </citation>
    <scope>NUCLEOTIDE SEQUENCE [LARGE SCALE GENOMIC DNA]</scope>
    <source>
        <strain evidence="7">CA051B</strain>
    </source>
</reference>
<evidence type="ECO:0000313" key="6">
    <source>
        <dbReference type="EMBL" id="RKH59948.1"/>
    </source>
</evidence>
<keyword evidence="3" id="KW-0804">Transcription</keyword>
<evidence type="ECO:0000259" key="5">
    <source>
        <dbReference type="PROSITE" id="PS50977"/>
    </source>
</evidence>
<dbReference type="PANTHER" id="PTHR30055">
    <property type="entry name" value="HTH-TYPE TRANSCRIPTIONAL REGULATOR RUTR"/>
    <property type="match status" value="1"/>
</dbReference>
<dbReference type="PROSITE" id="PS01081">
    <property type="entry name" value="HTH_TETR_1"/>
    <property type="match status" value="1"/>
</dbReference>
<dbReference type="GO" id="GO:0000976">
    <property type="term" value="F:transcription cis-regulatory region binding"/>
    <property type="evidence" value="ECO:0007669"/>
    <property type="project" value="TreeGrafter"/>
</dbReference>
<gene>
    <name evidence="6" type="ORF">D7V93_14020</name>
</gene>
<comment type="caution">
    <text evidence="6">The sequence shown here is derived from an EMBL/GenBank/DDBJ whole genome shotgun (WGS) entry which is preliminary data.</text>
</comment>
<dbReference type="InterPro" id="IPR036271">
    <property type="entry name" value="Tet_transcr_reg_TetR-rel_C_sf"/>
</dbReference>
<keyword evidence="1" id="KW-0805">Transcription regulation</keyword>
<dbReference type="PANTHER" id="PTHR30055:SF234">
    <property type="entry name" value="HTH-TYPE TRANSCRIPTIONAL REGULATOR BETI"/>
    <property type="match status" value="1"/>
</dbReference>
<sequence length="204" mass="22500">MPRTADANSALREKTRERVLQAAVRLFSRHGFDGTSVRALAQEAGIAVGLLYAHFESKEAVLVALMQSSMGDVARTLDDADLQPTARGFVTVLLESAVTLLDAHRDLWRLGYGLRHQPEVLARLELPLAHLMEKTHQRLEQALRQRGVREPGIEALLLFATVDGISQQYVQHEGDYPIAAVIRAAASRWPATPPPSRKRKAGTP</sequence>
<dbReference type="InterPro" id="IPR009057">
    <property type="entry name" value="Homeodomain-like_sf"/>
</dbReference>
<dbReference type="PROSITE" id="PS50977">
    <property type="entry name" value="HTH_TETR_2"/>
    <property type="match status" value="1"/>
</dbReference>
<protein>
    <submittedName>
        <fullName evidence="6">TetR/AcrR family transcriptional regulator</fullName>
    </submittedName>
</protein>
<dbReference type="InterPro" id="IPR050109">
    <property type="entry name" value="HTH-type_TetR-like_transc_reg"/>
</dbReference>
<organism evidence="6 7">
    <name type="scientific">Corallococcus llansteffanensis</name>
    <dbReference type="NCBI Taxonomy" id="2316731"/>
    <lineage>
        <taxon>Bacteria</taxon>
        <taxon>Pseudomonadati</taxon>
        <taxon>Myxococcota</taxon>
        <taxon>Myxococcia</taxon>
        <taxon>Myxococcales</taxon>
        <taxon>Cystobacterineae</taxon>
        <taxon>Myxococcaceae</taxon>
        <taxon>Corallococcus</taxon>
    </lineage>
</organism>
<name>A0A3A8PVE9_9BACT</name>
<dbReference type="InterPro" id="IPR001647">
    <property type="entry name" value="HTH_TetR"/>
</dbReference>
<evidence type="ECO:0000256" key="4">
    <source>
        <dbReference type="PROSITE-ProRule" id="PRU00335"/>
    </source>
</evidence>
<evidence type="ECO:0000313" key="7">
    <source>
        <dbReference type="Proteomes" id="UP000272888"/>
    </source>
</evidence>
<evidence type="ECO:0000256" key="2">
    <source>
        <dbReference type="ARBA" id="ARBA00023125"/>
    </source>
</evidence>
<feature type="DNA-binding region" description="H-T-H motif" evidence="4">
    <location>
        <begin position="36"/>
        <end position="55"/>
    </location>
</feature>
<dbReference type="PRINTS" id="PR00455">
    <property type="entry name" value="HTHTETR"/>
</dbReference>
<evidence type="ECO:0000256" key="1">
    <source>
        <dbReference type="ARBA" id="ARBA00023015"/>
    </source>
</evidence>
<evidence type="ECO:0000256" key="3">
    <source>
        <dbReference type="ARBA" id="ARBA00023163"/>
    </source>
</evidence>
<dbReference type="Proteomes" id="UP000272888">
    <property type="component" value="Unassembled WGS sequence"/>
</dbReference>
<dbReference type="Pfam" id="PF00440">
    <property type="entry name" value="TetR_N"/>
    <property type="match status" value="1"/>
</dbReference>
<dbReference type="GO" id="GO:0003700">
    <property type="term" value="F:DNA-binding transcription factor activity"/>
    <property type="evidence" value="ECO:0007669"/>
    <property type="project" value="TreeGrafter"/>
</dbReference>
<proteinExistence type="predicted"/>